<feature type="compositionally biased region" description="Low complexity" evidence="1">
    <location>
        <begin position="1"/>
        <end position="19"/>
    </location>
</feature>
<dbReference type="VEuPathDB" id="FungiDB:yc1106_00704"/>
<dbReference type="EMBL" id="CP089274">
    <property type="protein sequence ID" value="USP73430.1"/>
    <property type="molecule type" value="Genomic_DNA"/>
</dbReference>
<gene>
    <name evidence="2" type="ORF">yc1106_00704</name>
</gene>
<name>A0A9Q8Z1J0_CURCL</name>
<evidence type="ECO:0000313" key="2">
    <source>
        <dbReference type="EMBL" id="USP73430.1"/>
    </source>
</evidence>
<organism evidence="2 3">
    <name type="scientific">Curvularia clavata</name>
    <dbReference type="NCBI Taxonomy" id="95742"/>
    <lineage>
        <taxon>Eukaryota</taxon>
        <taxon>Fungi</taxon>
        <taxon>Dikarya</taxon>
        <taxon>Ascomycota</taxon>
        <taxon>Pezizomycotina</taxon>
        <taxon>Dothideomycetes</taxon>
        <taxon>Pleosporomycetidae</taxon>
        <taxon>Pleosporales</taxon>
        <taxon>Pleosporineae</taxon>
        <taxon>Pleosporaceae</taxon>
        <taxon>Curvularia</taxon>
    </lineage>
</organism>
<feature type="compositionally biased region" description="Basic and acidic residues" evidence="1">
    <location>
        <begin position="21"/>
        <end position="37"/>
    </location>
</feature>
<dbReference type="Proteomes" id="UP001056012">
    <property type="component" value="Chromosome 1"/>
</dbReference>
<feature type="compositionally biased region" description="Basic and acidic residues" evidence="1">
    <location>
        <begin position="44"/>
        <end position="60"/>
    </location>
</feature>
<keyword evidence="3" id="KW-1185">Reference proteome</keyword>
<evidence type="ECO:0000313" key="3">
    <source>
        <dbReference type="Proteomes" id="UP001056012"/>
    </source>
</evidence>
<evidence type="ECO:0000256" key="1">
    <source>
        <dbReference type="SAM" id="MobiDB-lite"/>
    </source>
</evidence>
<feature type="region of interest" description="Disordered" evidence="1">
    <location>
        <begin position="1"/>
        <end position="101"/>
    </location>
</feature>
<sequence>MDSFTNSNNSASTTTNNPTQQKEDYLDKGLDAAEKKFGGASAQDTEKYRGVNEKIRRESMCQRSSQTEHQQHDDVGDDEAPAELTPTPTNKSSGGGWKEKMHKLDDKWSKFRPYVERLNGTIVPLRSQEEQEREVRRKSSGGSV</sequence>
<dbReference type="OrthoDB" id="3050608at2759"/>
<proteinExistence type="predicted"/>
<accession>A0A9Q8Z1J0</accession>
<reference evidence="2" key="1">
    <citation type="submission" date="2021-12" db="EMBL/GenBank/DDBJ databases">
        <title>Curvularia clavata genome.</title>
        <authorList>
            <person name="Cao Y."/>
        </authorList>
    </citation>
    <scope>NUCLEOTIDE SEQUENCE</scope>
    <source>
        <strain evidence="2">Yc1106</strain>
    </source>
</reference>
<protein>
    <submittedName>
        <fullName evidence="2">Uncharacterized protein</fullName>
    </submittedName>
</protein>
<dbReference type="AlphaFoldDB" id="A0A9Q8Z1J0"/>